<organism evidence="2 3">
    <name type="scientific">Moraxella catarrhalis</name>
    <name type="common">Branhamella catarrhalis</name>
    <dbReference type="NCBI Taxonomy" id="480"/>
    <lineage>
        <taxon>Bacteria</taxon>
        <taxon>Pseudomonadati</taxon>
        <taxon>Pseudomonadota</taxon>
        <taxon>Gammaproteobacteria</taxon>
        <taxon>Moraxellales</taxon>
        <taxon>Moraxellaceae</taxon>
        <taxon>Moraxella</taxon>
    </lineage>
</organism>
<proteinExistence type="predicted"/>
<feature type="transmembrane region" description="Helical" evidence="1">
    <location>
        <begin position="155"/>
        <end position="176"/>
    </location>
</feature>
<sequence length="301" mass="32285">MLKLIILGVIADAFFSSTFVLNELMASQGGHWFWSASLRYVFICLIISILVVITSGVRTLMALCRLFLDHWRFFSIAGGIGFGGFYALLCFGADYAPGWVIAATFQFTAVASLIILGLLGERLGAVTIGTSLLIFLGIILTNIGEGLHSPSSTPLSVLLLYGALPALAAGFCFPIGNQMLWYATRTPSDHAWRRHIPHLTQALIASPLHKVWLLSVGSLPFWVILALWVQPPTLSISQAFNTLLVALLAGVIATSVFLLARSQVNDSGQVAAVDATQATEVIFSLIGGMILLGTPMPPILS</sequence>
<keyword evidence="1" id="KW-0812">Transmembrane</keyword>
<keyword evidence="1" id="KW-1133">Transmembrane helix</keyword>
<dbReference type="RefSeq" id="WP_064612059.1">
    <property type="nucleotide sequence ID" value="NZ_LXHB01000146.1"/>
</dbReference>
<evidence type="ECO:0000313" key="2">
    <source>
        <dbReference type="EMBL" id="OAU94203.1"/>
    </source>
</evidence>
<dbReference type="Proteomes" id="UP000078228">
    <property type="component" value="Unassembled WGS sequence"/>
</dbReference>
<feature type="transmembrane region" description="Helical" evidence="1">
    <location>
        <begin position="281"/>
        <end position="300"/>
    </location>
</feature>
<accession>A0A198UCN6</accession>
<keyword evidence="1" id="KW-0472">Membrane</keyword>
<evidence type="ECO:0000256" key="1">
    <source>
        <dbReference type="SAM" id="Phobius"/>
    </source>
</evidence>
<dbReference type="EMBL" id="LXHC01000029">
    <property type="protein sequence ID" value="OAU94203.1"/>
    <property type="molecule type" value="Genomic_DNA"/>
</dbReference>
<name>A0A198UCN6_MORCA</name>
<feature type="transmembrane region" description="Helical" evidence="1">
    <location>
        <begin position="40"/>
        <end position="61"/>
    </location>
</feature>
<comment type="caution">
    <text evidence="2">The sequence shown here is derived from an EMBL/GenBank/DDBJ whole genome shotgun (WGS) entry which is preliminary data.</text>
</comment>
<keyword evidence="3" id="KW-1185">Reference proteome</keyword>
<dbReference type="AlphaFoldDB" id="A0A198UCN6"/>
<gene>
    <name evidence="2" type="ORF">AO384_2249</name>
</gene>
<feature type="transmembrane region" description="Helical" evidence="1">
    <location>
        <begin position="211"/>
        <end position="230"/>
    </location>
</feature>
<feature type="transmembrane region" description="Helical" evidence="1">
    <location>
        <begin position="126"/>
        <end position="143"/>
    </location>
</feature>
<feature type="transmembrane region" description="Helical" evidence="1">
    <location>
        <begin position="73"/>
        <end position="93"/>
    </location>
</feature>
<feature type="transmembrane region" description="Helical" evidence="1">
    <location>
        <begin position="242"/>
        <end position="260"/>
    </location>
</feature>
<reference evidence="2 3" key="1">
    <citation type="journal article" date="2016" name="Genome Biol. Evol.">
        <title>Comparative Genomic Analyses of the Moraxella catarrhalis Serosensitive and Seroresistant Lineages Demonstrate Their Independent Evolution.</title>
        <authorList>
            <person name="Earl J.P."/>
            <person name="de Vries S.P."/>
            <person name="Ahmed A."/>
            <person name="Powell E."/>
            <person name="Schultz M.P."/>
            <person name="Hermans P.W."/>
            <person name="Hill D.J."/>
            <person name="Zhou Z."/>
            <person name="Constantinidou C.I."/>
            <person name="Hu F.Z."/>
            <person name="Bootsma H.J."/>
            <person name="Ehrlich G.D."/>
        </authorList>
    </citation>
    <scope>NUCLEOTIDE SEQUENCE [LARGE SCALE GENOMIC DNA]</scope>
    <source>
        <strain evidence="2 3">Z7542</strain>
    </source>
</reference>
<protein>
    <submittedName>
        <fullName evidence="2">Putative membrane protein</fullName>
    </submittedName>
</protein>
<feature type="transmembrane region" description="Helical" evidence="1">
    <location>
        <begin position="99"/>
        <end position="119"/>
    </location>
</feature>
<dbReference type="Pfam" id="PF13536">
    <property type="entry name" value="EmrE"/>
    <property type="match status" value="1"/>
</dbReference>
<evidence type="ECO:0000313" key="3">
    <source>
        <dbReference type="Proteomes" id="UP000078228"/>
    </source>
</evidence>
<dbReference type="PATRIC" id="fig|480.237.peg.1343"/>
<dbReference type="InterPro" id="IPR032713">
    <property type="entry name" value="EmrE"/>
</dbReference>
<dbReference type="OrthoDB" id="3457556at2"/>